<reference evidence="2 3" key="1">
    <citation type="journal article" date="2024" name="Nat. Commun.">
        <title>Phylogenomics reveals the evolutionary origins of lichenization in chlorophyte algae.</title>
        <authorList>
            <person name="Puginier C."/>
            <person name="Libourel C."/>
            <person name="Otte J."/>
            <person name="Skaloud P."/>
            <person name="Haon M."/>
            <person name="Grisel S."/>
            <person name="Petersen M."/>
            <person name="Berrin J.G."/>
            <person name="Delaux P.M."/>
            <person name="Dal Grande F."/>
            <person name="Keller J."/>
        </authorList>
    </citation>
    <scope>NUCLEOTIDE SEQUENCE [LARGE SCALE GENOMIC DNA]</scope>
    <source>
        <strain evidence="2 3">SAG 2043</strain>
    </source>
</reference>
<dbReference type="GO" id="GO:0009654">
    <property type="term" value="C:photosystem II oxygen evolving complex"/>
    <property type="evidence" value="ECO:0007669"/>
    <property type="project" value="InterPro"/>
</dbReference>
<gene>
    <name evidence="2" type="ORF">WJX72_000479</name>
</gene>
<feature type="domain" description="PsbP C-terminal" evidence="1">
    <location>
        <begin position="17"/>
        <end position="195"/>
    </location>
</feature>
<dbReference type="InterPro" id="IPR002683">
    <property type="entry name" value="PsbP_C"/>
</dbReference>
<dbReference type="EMBL" id="JALJOR010000003">
    <property type="protein sequence ID" value="KAK9819630.1"/>
    <property type="molecule type" value="Genomic_DNA"/>
</dbReference>
<dbReference type="Pfam" id="PF01789">
    <property type="entry name" value="PsbP"/>
    <property type="match status" value="1"/>
</dbReference>
<evidence type="ECO:0000259" key="1">
    <source>
        <dbReference type="Pfam" id="PF01789"/>
    </source>
</evidence>
<comment type="caution">
    <text evidence="2">The sequence shown here is derived from an EMBL/GenBank/DDBJ whole genome shotgun (WGS) entry which is preliminary data.</text>
</comment>
<dbReference type="InterPro" id="IPR016123">
    <property type="entry name" value="Mog1/PsbP_a/b/a-sand"/>
</dbReference>
<evidence type="ECO:0000313" key="2">
    <source>
        <dbReference type="EMBL" id="KAK9819630.1"/>
    </source>
</evidence>
<dbReference type="GO" id="GO:0005509">
    <property type="term" value="F:calcium ion binding"/>
    <property type="evidence" value="ECO:0007669"/>
    <property type="project" value="InterPro"/>
</dbReference>
<dbReference type="Gene3D" id="3.40.1000.10">
    <property type="entry name" value="Mog1/PsbP, alpha/beta/alpha sandwich"/>
    <property type="match status" value="1"/>
</dbReference>
<organism evidence="2 3">
    <name type="scientific">[Myrmecia] bisecta</name>
    <dbReference type="NCBI Taxonomy" id="41462"/>
    <lineage>
        <taxon>Eukaryota</taxon>
        <taxon>Viridiplantae</taxon>
        <taxon>Chlorophyta</taxon>
        <taxon>core chlorophytes</taxon>
        <taxon>Trebouxiophyceae</taxon>
        <taxon>Trebouxiales</taxon>
        <taxon>Trebouxiaceae</taxon>
        <taxon>Myrmecia</taxon>
    </lineage>
</organism>
<keyword evidence="3" id="KW-1185">Reference proteome</keyword>
<dbReference type="PANTHER" id="PTHR31407:SF15">
    <property type="entry name" value="PSBP DOMAIN-CONTAINING PROTEIN 1, CHLOROPLASTIC"/>
    <property type="match status" value="1"/>
</dbReference>
<name>A0AAW1QDZ9_9CHLO</name>
<proteinExistence type="predicted"/>
<accession>A0AAW1QDZ9</accession>
<dbReference type="GO" id="GO:0019898">
    <property type="term" value="C:extrinsic component of membrane"/>
    <property type="evidence" value="ECO:0007669"/>
    <property type="project" value="InterPro"/>
</dbReference>
<dbReference type="Proteomes" id="UP001489004">
    <property type="component" value="Unassembled WGS sequence"/>
</dbReference>
<protein>
    <recommendedName>
        <fullName evidence="1">PsbP C-terminal domain-containing protein</fullName>
    </recommendedName>
</protein>
<evidence type="ECO:0000313" key="3">
    <source>
        <dbReference type="Proteomes" id="UP001489004"/>
    </source>
</evidence>
<dbReference type="AlphaFoldDB" id="A0AAW1QDZ9"/>
<sequence>MGLATVRPVSAFSPPPAGFRYHQDKLDGYEFLYPADWIPLTSSGNDIFYRNQFDVNENLFVNVSSPSSSKYNTVDDLKSPEQAAEATRKQYLSELMSTRLGVKRETAVISASSRVAPDGKLYYDIQTSAKSYASRNQLSVTQREVNEGVELEWDRRYITVLGVANKRLYEFRLQTSRQSFEQSQDVLLRVAQSFRCKEVDV</sequence>
<dbReference type="GO" id="GO:0015979">
    <property type="term" value="P:photosynthesis"/>
    <property type="evidence" value="ECO:0007669"/>
    <property type="project" value="InterPro"/>
</dbReference>
<dbReference type="PANTHER" id="PTHR31407">
    <property type="match status" value="1"/>
</dbReference>
<dbReference type="SUPFAM" id="SSF55724">
    <property type="entry name" value="Mog1p/PsbP-like"/>
    <property type="match status" value="1"/>
</dbReference>